<feature type="region of interest" description="Disordered" evidence="2">
    <location>
        <begin position="22"/>
        <end position="52"/>
    </location>
</feature>
<dbReference type="EMBL" id="SPHZ02000009">
    <property type="protein sequence ID" value="KAF0898594.1"/>
    <property type="molecule type" value="Genomic_DNA"/>
</dbReference>
<reference evidence="3 4" key="1">
    <citation type="submission" date="2019-11" db="EMBL/GenBank/DDBJ databases">
        <title>Whole genome sequence of Oryza granulata.</title>
        <authorList>
            <person name="Li W."/>
        </authorList>
    </citation>
    <scope>NUCLEOTIDE SEQUENCE [LARGE SCALE GENOMIC DNA]</scope>
    <source>
        <strain evidence="4">cv. Menghai</strain>
        <tissue evidence="3">Leaf</tissue>
    </source>
</reference>
<keyword evidence="4" id="KW-1185">Reference proteome</keyword>
<evidence type="ECO:0000313" key="4">
    <source>
        <dbReference type="Proteomes" id="UP000479710"/>
    </source>
</evidence>
<evidence type="ECO:0000313" key="3">
    <source>
        <dbReference type="EMBL" id="KAF0898594.1"/>
    </source>
</evidence>
<dbReference type="OrthoDB" id="440455at2759"/>
<accession>A0A6G1CFR4</accession>
<gene>
    <name evidence="3" type="ORF">E2562_008179</name>
</gene>
<name>A0A6G1CFR4_9ORYZ</name>
<dbReference type="Proteomes" id="UP000479710">
    <property type="component" value="Unassembled WGS sequence"/>
</dbReference>
<proteinExistence type="predicted"/>
<dbReference type="AlphaFoldDB" id="A0A6G1CFR4"/>
<protein>
    <submittedName>
        <fullName evidence="3">Uncharacterized protein</fullName>
    </submittedName>
</protein>
<evidence type="ECO:0000256" key="2">
    <source>
        <dbReference type="SAM" id="MobiDB-lite"/>
    </source>
</evidence>
<dbReference type="PANTHER" id="PTHR31245:SF28">
    <property type="entry name" value="OS01G0610000 PROTEIN"/>
    <property type="match status" value="1"/>
</dbReference>
<comment type="caution">
    <text evidence="3">The sequence shown here is derived from an EMBL/GenBank/DDBJ whole genome shotgun (WGS) entry which is preliminary data.</text>
</comment>
<dbReference type="PANTHER" id="PTHR31245">
    <property type="entry name" value="UBIQUITIN SYSTEM COMPONENT CUE PROTEIN"/>
    <property type="match status" value="1"/>
</dbReference>
<evidence type="ECO:0000256" key="1">
    <source>
        <dbReference type="SAM" id="Coils"/>
    </source>
</evidence>
<sequence>MAALEQCERDFNALVERMVNLNLDSGDDDGAAAAASDPDPPEPPAPQAAPGAEERAYYVETMLSEMSSATSMDDARERGLRVLDAFGAAVDASSRDGAAARLDAASRQSDILKRAVLFHHRLRQTQEAAQEELRRQVDDYKEQVRRLEATNYALSLHLRQADLHRGGGAMAPGPGNPEIF</sequence>
<organism evidence="3 4">
    <name type="scientific">Oryza meyeriana var. granulata</name>
    <dbReference type="NCBI Taxonomy" id="110450"/>
    <lineage>
        <taxon>Eukaryota</taxon>
        <taxon>Viridiplantae</taxon>
        <taxon>Streptophyta</taxon>
        <taxon>Embryophyta</taxon>
        <taxon>Tracheophyta</taxon>
        <taxon>Spermatophyta</taxon>
        <taxon>Magnoliopsida</taxon>
        <taxon>Liliopsida</taxon>
        <taxon>Poales</taxon>
        <taxon>Poaceae</taxon>
        <taxon>BOP clade</taxon>
        <taxon>Oryzoideae</taxon>
        <taxon>Oryzeae</taxon>
        <taxon>Oryzinae</taxon>
        <taxon>Oryza</taxon>
        <taxon>Oryza meyeriana</taxon>
    </lineage>
</organism>
<feature type="coiled-coil region" evidence="1">
    <location>
        <begin position="123"/>
        <end position="150"/>
    </location>
</feature>
<keyword evidence="1" id="KW-0175">Coiled coil</keyword>